<name>A0ABR4C1S1_9HELO</name>
<accession>A0ABR4C1S1</accession>
<dbReference type="Proteomes" id="UP001595075">
    <property type="component" value="Unassembled WGS sequence"/>
</dbReference>
<evidence type="ECO:0000313" key="2">
    <source>
        <dbReference type="Proteomes" id="UP001595075"/>
    </source>
</evidence>
<comment type="caution">
    <text evidence="1">The sequence shown here is derived from an EMBL/GenBank/DDBJ whole genome shotgun (WGS) entry which is preliminary data.</text>
</comment>
<gene>
    <name evidence="1" type="ORF">VTL71DRAFT_4341</name>
</gene>
<keyword evidence="2" id="KW-1185">Reference proteome</keyword>
<dbReference type="EMBL" id="JAZHXI010000014">
    <property type="protein sequence ID" value="KAL2063847.1"/>
    <property type="molecule type" value="Genomic_DNA"/>
</dbReference>
<proteinExistence type="predicted"/>
<evidence type="ECO:0000313" key="1">
    <source>
        <dbReference type="EMBL" id="KAL2063847.1"/>
    </source>
</evidence>
<protein>
    <submittedName>
        <fullName evidence="1">Uncharacterized protein</fullName>
    </submittedName>
</protein>
<reference evidence="1 2" key="1">
    <citation type="journal article" date="2024" name="Commun. Biol.">
        <title>Comparative genomic analysis of thermophilic fungi reveals convergent evolutionary adaptations and gene losses.</title>
        <authorList>
            <person name="Steindorff A.S."/>
            <person name="Aguilar-Pontes M.V."/>
            <person name="Robinson A.J."/>
            <person name="Andreopoulos B."/>
            <person name="LaButti K."/>
            <person name="Kuo A."/>
            <person name="Mondo S."/>
            <person name="Riley R."/>
            <person name="Otillar R."/>
            <person name="Haridas S."/>
            <person name="Lipzen A."/>
            <person name="Grimwood J."/>
            <person name="Schmutz J."/>
            <person name="Clum A."/>
            <person name="Reid I.D."/>
            <person name="Moisan M.C."/>
            <person name="Butler G."/>
            <person name="Nguyen T.T.M."/>
            <person name="Dewar K."/>
            <person name="Conant G."/>
            <person name="Drula E."/>
            <person name="Henrissat B."/>
            <person name="Hansel C."/>
            <person name="Singer S."/>
            <person name="Hutchinson M.I."/>
            <person name="de Vries R.P."/>
            <person name="Natvig D.O."/>
            <person name="Powell A.J."/>
            <person name="Tsang A."/>
            <person name="Grigoriev I.V."/>
        </authorList>
    </citation>
    <scope>NUCLEOTIDE SEQUENCE [LARGE SCALE GENOMIC DNA]</scope>
    <source>
        <strain evidence="1 2">CBS 494.80</strain>
    </source>
</reference>
<organism evidence="1 2">
    <name type="scientific">Oculimacula yallundae</name>
    <dbReference type="NCBI Taxonomy" id="86028"/>
    <lineage>
        <taxon>Eukaryota</taxon>
        <taxon>Fungi</taxon>
        <taxon>Dikarya</taxon>
        <taxon>Ascomycota</taxon>
        <taxon>Pezizomycotina</taxon>
        <taxon>Leotiomycetes</taxon>
        <taxon>Helotiales</taxon>
        <taxon>Ploettnerulaceae</taxon>
        <taxon>Oculimacula</taxon>
    </lineage>
</organism>
<sequence>MAKTLYMNSGALIDTSVDPSKKAARDLLPRGAYDSDTCRASSFYSHPEQYATTGDCGVIRDWAFTQNTNWSIWTNTGDTYGL</sequence>